<keyword evidence="1" id="KW-0175">Coiled coil</keyword>
<proteinExistence type="predicted"/>
<gene>
    <name evidence="2" type="ORF">SWZG_00064</name>
</gene>
<dbReference type="GeneID" id="15010965"/>
<sequence length="58" mass="6930">MKKKIKKSEQKIADCDNIYDMIEILQCRIEEIENEHTQLIRKMGELNSRVDDFSTNEN</sequence>
<reference evidence="2 3" key="1">
    <citation type="submission" date="2010-10" db="EMBL/GenBank/DDBJ databases">
        <title>The Genome Sequence of Synechococcus phage S-SKS1.</title>
        <authorList>
            <consortium name="The Broad Institute Genome Sequencing Platform"/>
            <person name="Henn M.R."/>
            <person name="Clokie M."/>
            <person name="Levin J."/>
            <person name="Malboeuf C."/>
            <person name="Casali M."/>
            <person name="Russ C."/>
            <person name="Lennon N."/>
            <person name="Chapman S.B."/>
            <person name="Erlich R."/>
            <person name="Young S.K."/>
            <person name="Yandava C."/>
            <person name="Zeng Q."/>
            <person name="Alvarado L."/>
            <person name="Anderson S."/>
            <person name="Berlin A."/>
            <person name="Chen Z."/>
            <person name="Freedman E."/>
            <person name="Gellesch M."/>
            <person name="Goldberg J."/>
            <person name="Green L."/>
            <person name="Griggs A."/>
            <person name="Gujja S."/>
            <person name="Heilman E.R."/>
            <person name="Heiman D."/>
            <person name="Hollinger A."/>
            <person name="Howarth C."/>
            <person name="Larson L."/>
            <person name="Mehta T."/>
            <person name="Pearson M."/>
            <person name="Roberts A."/>
            <person name="Ryan E."/>
            <person name="Saif S."/>
            <person name="Shea T."/>
            <person name="Shenoy N."/>
            <person name="Sisk P."/>
            <person name="Stolte C."/>
            <person name="Sykes S."/>
            <person name="White J."/>
            <person name="Haas B."/>
            <person name="Nusbaum C."/>
            <person name="Birren B."/>
        </authorList>
    </citation>
    <scope>NUCLEOTIDE SEQUENCE [LARGE SCALE GENOMIC DNA]</scope>
</reference>
<evidence type="ECO:0000313" key="3">
    <source>
        <dbReference type="Proteomes" id="UP000201252"/>
    </source>
</evidence>
<evidence type="ECO:0000256" key="1">
    <source>
        <dbReference type="SAM" id="Coils"/>
    </source>
</evidence>
<accession>M4R1I1</accession>
<dbReference type="RefSeq" id="YP_007674429.1">
    <property type="nucleotide sequence ID" value="NC_020851.1"/>
</dbReference>
<evidence type="ECO:0000313" key="2">
    <source>
        <dbReference type="EMBL" id="AGH31577.1"/>
    </source>
</evidence>
<dbReference type="OrthoDB" id="41403at10239"/>
<protein>
    <submittedName>
        <fullName evidence="2">Uncharacterized protein</fullName>
    </submittedName>
</protein>
<keyword evidence="3" id="KW-1185">Reference proteome</keyword>
<dbReference type="Proteomes" id="UP000201252">
    <property type="component" value="Segment"/>
</dbReference>
<feature type="coiled-coil region" evidence="1">
    <location>
        <begin position="15"/>
        <end position="49"/>
    </location>
</feature>
<dbReference type="EMBL" id="HQ633071">
    <property type="protein sequence ID" value="AGH31577.1"/>
    <property type="molecule type" value="Genomic_DNA"/>
</dbReference>
<organism evidence="2 3">
    <name type="scientific">Synechococcus phage S-SKS1</name>
    <dbReference type="NCBI Taxonomy" id="754042"/>
    <lineage>
        <taxon>Viruses</taxon>
        <taxon>Duplodnaviria</taxon>
        <taxon>Heunggongvirae</taxon>
        <taxon>Uroviricota</taxon>
        <taxon>Caudoviricetes</taxon>
        <taxon>Llyrvirus</taxon>
        <taxon>Llyrvirus SSKS1</taxon>
    </lineage>
</organism>
<name>M4R1I1_9CAUD</name>
<dbReference type="KEGG" id="vg:15010965"/>